<evidence type="ECO:0000256" key="1">
    <source>
        <dbReference type="SAM" id="SignalP"/>
    </source>
</evidence>
<dbReference type="EMBL" id="CAJOBA010035486">
    <property type="protein sequence ID" value="CAF4005461.1"/>
    <property type="molecule type" value="Genomic_DNA"/>
</dbReference>
<dbReference type="Proteomes" id="UP000677228">
    <property type="component" value="Unassembled WGS sequence"/>
</dbReference>
<dbReference type="Pfam" id="PF22807">
    <property type="entry name" value="TrAA12"/>
    <property type="match status" value="2"/>
</dbReference>
<dbReference type="OrthoDB" id="10001068at2759"/>
<dbReference type="InterPro" id="IPR011041">
    <property type="entry name" value="Quinoprot_gluc/sorb_DH_b-prop"/>
</dbReference>
<proteinExistence type="predicted"/>
<reference evidence="4" key="1">
    <citation type="submission" date="2021-02" db="EMBL/GenBank/DDBJ databases">
        <authorList>
            <person name="Nowell W R."/>
        </authorList>
    </citation>
    <scope>NUCLEOTIDE SEQUENCE</scope>
</reference>
<name>A0A815K0J0_9BILA</name>
<feature type="chain" id="PRO_5035686987" description="Pyrroloquinoline quinone-dependent pyranose dehydrogenase beta-propeller domain-containing protein" evidence="1">
    <location>
        <begin position="19"/>
        <end position="433"/>
    </location>
</feature>
<keyword evidence="1" id="KW-0732">Signal</keyword>
<evidence type="ECO:0000313" key="6">
    <source>
        <dbReference type="EMBL" id="CAF4283986.1"/>
    </source>
</evidence>
<dbReference type="Proteomes" id="UP000681722">
    <property type="component" value="Unassembled WGS sequence"/>
</dbReference>
<dbReference type="Proteomes" id="UP000682733">
    <property type="component" value="Unassembled WGS sequence"/>
</dbReference>
<dbReference type="PANTHER" id="PTHR19328:SF55">
    <property type="entry name" value="BLR6566 PROTEIN"/>
    <property type="match status" value="1"/>
</dbReference>
<dbReference type="Gene3D" id="2.120.10.30">
    <property type="entry name" value="TolB, C-terminal domain"/>
    <property type="match status" value="1"/>
</dbReference>
<evidence type="ECO:0000313" key="4">
    <source>
        <dbReference type="EMBL" id="CAF1389271.1"/>
    </source>
</evidence>
<evidence type="ECO:0000313" key="5">
    <source>
        <dbReference type="EMBL" id="CAF4005461.1"/>
    </source>
</evidence>
<dbReference type="EMBL" id="CAJNOQ010016892">
    <property type="protein sequence ID" value="CAF1389271.1"/>
    <property type="molecule type" value="Genomic_DNA"/>
</dbReference>
<dbReference type="EMBL" id="CAJOBC010082297">
    <property type="protein sequence ID" value="CAF4283986.1"/>
    <property type="molecule type" value="Genomic_DNA"/>
</dbReference>
<evidence type="ECO:0000313" key="7">
    <source>
        <dbReference type="Proteomes" id="UP000663829"/>
    </source>
</evidence>
<organism evidence="4 7">
    <name type="scientific">Didymodactylos carnosus</name>
    <dbReference type="NCBI Taxonomy" id="1234261"/>
    <lineage>
        <taxon>Eukaryota</taxon>
        <taxon>Metazoa</taxon>
        <taxon>Spiralia</taxon>
        <taxon>Gnathifera</taxon>
        <taxon>Rotifera</taxon>
        <taxon>Eurotatoria</taxon>
        <taxon>Bdelloidea</taxon>
        <taxon>Philodinida</taxon>
        <taxon>Philodinidae</taxon>
        <taxon>Didymodactylos</taxon>
    </lineage>
</organism>
<dbReference type="AlphaFoldDB" id="A0A815K0J0"/>
<feature type="signal peptide" evidence="1">
    <location>
        <begin position="1"/>
        <end position="18"/>
    </location>
</feature>
<evidence type="ECO:0000313" key="3">
    <source>
        <dbReference type="EMBL" id="CAF1195181.1"/>
    </source>
</evidence>
<accession>A0A815K0J0</accession>
<dbReference type="Proteomes" id="UP000663829">
    <property type="component" value="Unassembled WGS sequence"/>
</dbReference>
<evidence type="ECO:0000259" key="2">
    <source>
        <dbReference type="Pfam" id="PF22807"/>
    </source>
</evidence>
<feature type="domain" description="Pyrroloquinoline quinone-dependent pyranose dehydrogenase beta-propeller" evidence="2">
    <location>
        <begin position="61"/>
        <end position="246"/>
    </location>
</feature>
<keyword evidence="7" id="KW-1185">Reference proteome</keyword>
<feature type="domain" description="Pyrroloquinoline quinone-dependent pyranose dehydrogenase beta-propeller" evidence="2">
    <location>
        <begin position="285"/>
        <end position="408"/>
    </location>
</feature>
<dbReference type="SUPFAM" id="SSF50952">
    <property type="entry name" value="Soluble quinoprotein glucose dehydrogenase"/>
    <property type="match status" value="1"/>
</dbReference>
<dbReference type="InterPro" id="IPR054539">
    <property type="entry name" value="Beta-prop_PDH"/>
</dbReference>
<dbReference type="InterPro" id="IPR011042">
    <property type="entry name" value="6-blade_b-propeller_TolB-like"/>
</dbReference>
<sequence length="433" mass="48012">MIFGFSFLLLISATTIKCDNIAFTPSIINITVGTLPAPYASQSATKFPNIVPIPSNPLLYVPQNFTVKLYKDGLSNPRAMIYTPTGDILVSEPAANKITIMIDGDPTQTHTFADVTNGLNNCYGMAFTQGYFYVGNEGDLRRYPYTNGTRMINGTGEVIMTYTSISPSAGHSTRSLVVSPTNDRIYVGIGSATNVDPELLPRASVQACNIDGTNQTTFTWGTRNPIGIAFHPISNDLYVCVQERDGLGDDLVPDYFTRIQQGDFFGWPYAYLSPNNIDPRRNYSNGTSENATLVSQTKIPDVLFQAHSAVLDMKFYTESKFPQHYLNGAFAAFHGSWNKNLGTGYSIVFIPFGSDNRPVGYYENFVYGFLTNPSGPDTFGRPVGLLIMKDGSLLFSEDGHNRIYQVQYTNRANENRLYLLPFTLSFLVKYFLV</sequence>
<protein>
    <recommendedName>
        <fullName evidence="2">Pyrroloquinoline quinone-dependent pyranose dehydrogenase beta-propeller domain-containing protein</fullName>
    </recommendedName>
</protein>
<dbReference type="PANTHER" id="PTHR19328">
    <property type="entry name" value="HEDGEHOG-INTERACTING PROTEIN"/>
    <property type="match status" value="1"/>
</dbReference>
<dbReference type="EMBL" id="CAJNOK010013955">
    <property type="protein sequence ID" value="CAF1195181.1"/>
    <property type="molecule type" value="Genomic_DNA"/>
</dbReference>
<comment type="caution">
    <text evidence="4">The sequence shown here is derived from an EMBL/GenBank/DDBJ whole genome shotgun (WGS) entry which is preliminary data.</text>
</comment>
<gene>
    <name evidence="4" type="ORF">GPM918_LOCUS32716</name>
    <name evidence="3" type="ORF">OVA965_LOCUS23709</name>
    <name evidence="6" type="ORF">SRO942_LOCUS33388</name>
    <name evidence="5" type="ORF">TMI583_LOCUS24430</name>
</gene>